<dbReference type="InterPro" id="IPR016162">
    <property type="entry name" value="Ald_DH_N"/>
</dbReference>
<dbReference type="Gene3D" id="3.40.605.10">
    <property type="entry name" value="Aldehyde Dehydrogenase, Chain A, domain 1"/>
    <property type="match status" value="1"/>
</dbReference>
<organism evidence="3 4">
    <name type="scientific">Olivibacter oleidegradans</name>
    <dbReference type="NCBI Taxonomy" id="760123"/>
    <lineage>
        <taxon>Bacteria</taxon>
        <taxon>Pseudomonadati</taxon>
        <taxon>Bacteroidota</taxon>
        <taxon>Sphingobacteriia</taxon>
        <taxon>Sphingobacteriales</taxon>
        <taxon>Sphingobacteriaceae</taxon>
        <taxon>Olivibacter</taxon>
    </lineage>
</organism>
<proteinExistence type="predicted"/>
<gene>
    <name evidence="3" type="ORF">ACFFI0_25960</name>
</gene>
<dbReference type="EMBL" id="JBHLWO010000007">
    <property type="protein sequence ID" value="MFC0321785.1"/>
    <property type="molecule type" value="Genomic_DNA"/>
</dbReference>
<evidence type="ECO:0000259" key="2">
    <source>
        <dbReference type="Pfam" id="PF00171"/>
    </source>
</evidence>
<dbReference type="RefSeq" id="WP_130857152.1">
    <property type="nucleotide sequence ID" value="NZ_JBHLWO010000007.1"/>
</dbReference>
<dbReference type="Pfam" id="PF00171">
    <property type="entry name" value="Aldedh"/>
    <property type="match status" value="1"/>
</dbReference>
<dbReference type="SUPFAM" id="SSF53720">
    <property type="entry name" value="ALDH-like"/>
    <property type="match status" value="1"/>
</dbReference>
<evidence type="ECO:0000256" key="1">
    <source>
        <dbReference type="ARBA" id="ARBA00023002"/>
    </source>
</evidence>
<reference evidence="3 4" key="1">
    <citation type="submission" date="2024-09" db="EMBL/GenBank/DDBJ databases">
        <authorList>
            <person name="Sun Q."/>
            <person name="Mori K."/>
        </authorList>
    </citation>
    <scope>NUCLEOTIDE SEQUENCE [LARGE SCALE GENOMIC DNA]</scope>
    <source>
        <strain evidence="3 4">CCM 7765</strain>
    </source>
</reference>
<evidence type="ECO:0000313" key="3">
    <source>
        <dbReference type="EMBL" id="MFC0321785.1"/>
    </source>
</evidence>
<evidence type="ECO:0000313" key="4">
    <source>
        <dbReference type="Proteomes" id="UP001589774"/>
    </source>
</evidence>
<protein>
    <submittedName>
        <fullName evidence="3">Aldehyde dehydrogenase (NADP(+))</fullName>
    </submittedName>
</protein>
<dbReference type="InterPro" id="IPR015590">
    <property type="entry name" value="Aldehyde_DH_dom"/>
</dbReference>
<sequence length="503" mass="54328">MDTLDAVNHYRPKDWAAVEQDIEKAASAFEVYRCLSNQSREGFLRQIAIELANDREKLIETCSRESHLPEVRLHGELDRTLFQIQLFADLLKEGSWVNAIIDTAIPDRTPVAKPDIRQMQVPLGPVCVYGASNFPFAFSVAGGDTISSLAAGCPVLYKVHPNQPQTAQLTAACIAKAAHKTGMPDGVFASLWLTSQAIGIKIVSHPSVKAVGFTGSYTGGMALYEAATRRAAPIPVYAEMSSINPVFLLPGRLAEQGEKTAAMLAASNLLGAGQFCTNPGLLVLIDSEDTAKFLKFYAEELQGQSLHRMLSAGIYQAYCEGIAQLKAAKGAFVLAGGNAEVTDTEQPVPTAVQVSGSNFLSQALFSKEYFGPASILVIAANEEEFLQIAASLSGQLTVSVWCTEEDTKNFNRLFQVLEQKAGRLIINGAPTGVEVCHAMVHGGPFPATTDGRSTSVGTQAIYRFTRPVSYQNYPQSLLPTALQNKNLESIWRHVNGQLTKADI</sequence>
<dbReference type="Gene3D" id="3.40.309.10">
    <property type="entry name" value="Aldehyde Dehydrogenase, Chain A, domain 2"/>
    <property type="match status" value="1"/>
</dbReference>
<dbReference type="CDD" id="cd07129">
    <property type="entry name" value="ALDH_KGSADH"/>
    <property type="match status" value="1"/>
</dbReference>
<dbReference type="InterPro" id="IPR016163">
    <property type="entry name" value="Ald_DH_C"/>
</dbReference>
<feature type="domain" description="Aldehyde dehydrogenase" evidence="2">
    <location>
        <begin position="12"/>
        <end position="443"/>
    </location>
</feature>
<keyword evidence="4" id="KW-1185">Reference proteome</keyword>
<dbReference type="PANTHER" id="PTHR43353">
    <property type="entry name" value="SUCCINATE-SEMIALDEHYDE DEHYDROGENASE, MITOCHONDRIAL"/>
    <property type="match status" value="1"/>
</dbReference>
<dbReference type="InterPro" id="IPR044151">
    <property type="entry name" value="ALDH_KGSADH"/>
</dbReference>
<name>A0ABV6HSB7_9SPHI</name>
<comment type="caution">
    <text evidence="3">The sequence shown here is derived from an EMBL/GenBank/DDBJ whole genome shotgun (WGS) entry which is preliminary data.</text>
</comment>
<dbReference type="InterPro" id="IPR050740">
    <property type="entry name" value="Aldehyde_DH_Superfamily"/>
</dbReference>
<dbReference type="PANTHER" id="PTHR43353:SF3">
    <property type="entry name" value="ALDEHYDE DEHYDROGENASE-RELATED"/>
    <property type="match status" value="1"/>
</dbReference>
<keyword evidence="1" id="KW-0560">Oxidoreductase</keyword>
<dbReference type="InterPro" id="IPR016161">
    <property type="entry name" value="Ald_DH/histidinol_DH"/>
</dbReference>
<accession>A0ABV6HSB7</accession>
<dbReference type="Proteomes" id="UP001589774">
    <property type="component" value="Unassembled WGS sequence"/>
</dbReference>